<dbReference type="Pfam" id="PF04082">
    <property type="entry name" value="Fungal_trans"/>
    <property type="match status" value="1"/>
</dbReference>
<keyword evidence="2" id="KW-0479">Metal-binding</keyword>
<feature type="region of interest" description="Disordered" evidence="7">
    <location>
        <begin position="88"/>
        <end position="129"/>
    </location>
</feature>
<evidence type="ECO:0000256" key="2">
    <source>
        <dbReference type="ARBA" id="ARBA00022723"/>
    </source>
</evidence>
<feature type="compositionally biased region" description="Polar residues" evidence="7">
    <location>
        <begin position="88"/>
        <end position="124"/>
    </location>
</feature>
<dbReference type="InterPro" id="IPR050815">
    <property type="entry name" value="TF_fung"/>
</dbReference>
<dbReference type="GO" id="GO:0008270">
    <property type="term" value="F:zinc ion binding"/>
    <property type="evidence" value="ECO:0007669"/>
    <property type="project" value="InterPro"/>
</dbReference>
<dbReference type="InterPro" id="IPR001138">
    <property type="entry name" value="Zn2Cys6_DnaBD"/>
</dbReference>
<dbReference type="CDD" id="cd12148">
    <property type="entry name" value="fungal_TF_MHR"/>
    <property type="match status" value="1"/>
</dbReference>
<dbReference type="CDD" id="cd00067">
    <property type="entry name" value="GAL4"/>
    <property type="match status" value="1"/>
</dbReference>
<dbReference type="GO" id="GO:0000981">
    <property type="term" value="F:DNA-binding transcription factor activity, RNA polymerase II-specific"/>
    <property type="evidence" value="ECO:0007669"/>
    <property type="project" value="InterPro"/>
</dbReference>
<keyword evidence="5" id="KW-0804">Transcription</keyword>
<dbReference type="SMART" id="SM00906">
    <property type="entry name" value="Fungal_trans"/>
    <property type="match status" value="1"/>
</dbReference>
<dbReference type="Proteomes" id="UP001321749">
    <property type="component" value="Unassembled WGS sequence"/>
</dbReference>
<sequence>MPKSTQDTTTPASTTATATPRPSRQADGLACDECRARKLRCDRVRPTCGTCANLGVTCTPNTTRQPRGPRKGHMKALQSRIAALERQLSTQATSGRSEPTSPSANPDGSITSPTSHGPQRQISEAPSPGDEMLEFIHVADTTPERDDTVVAEINPENNSNNDNNDINDLHHDNHGDKSPPRPTIPGFNLDFAFPPGPPDLSSAGLLSQDAANNNPMDLLQDMATFTTLHSHFDSISSTVVPSNPSTIGDGFLGSKSLSDTGYVAVPAAIPARLGFATEFHMSDLMKADLNHLYFDRVHLFVPIFNRRRHFARAARPAEATAPFVCLQHAMWTLASGFASQFKDIQKGLYAHTRMLLEEWELSILPGNMESPPIELAQAWIFIAIYEIMQVHYERGWLSAGRCFRLMQLMKLHEIDAPDGAAAASSQLNLPPVEIEERRRTFWMAYTLDRFLNLVNYTPLTLNEQVRDRLPAASSSKFLSEVLAAGPESALQQHAMSPFGVCIVLATISGRCLSHLQQSSVEKVNGTMPQDFLTRHQWLENALANKMKSLFPECSHGDDDHVDDHRMSDESAWCHGLRPMLLFTNMMAQATTILLAKVMQSVVWNYDEFVNGYEQRAVEAAHELWRLSKKLGEYGYFKVHPYTPVPLLFCAEFALARKQRDTALERLYNSVTSSLRDLCVVNILADTCLSKVNAAALSSENMDVDTVGVKSVL</sequence>
<dbReference type="EMBL" id="MU864948">
    <property type="protein sequence ID" value="KAK4464462.1"/>
    <property type="molecule type" value="Genomic_DNA"/>
</dbReference>
<dbReference type="InterPro" id="IPR036864">
    <property type="entry name" value="Zn2-C6_fun-type_DNA-bd_sf"/>
</dbReference>
<reference evidence="9" key="2">
    <citation type="submission" date="2023-06" db="EMBL/GenBank/DDBJ databases">
        <authorList>
            <consortium name="Lawrence Berkeley National Laboratory"/>
            <person name="Mondo S.J."/>
            <person name="Hensen N."/>
            <person name="Bonometti L."/>
            <person name="Westerberg I."/>
            <person name="Brannstrom I.O."/>
            <person name="Guillou S."/>
            <person name="Cros-Aarteil S."/>
            <person name="Calhoun S."/>
            <person name="Haridas S."/>
            <person name="Kuo A."/>
            <person name="Pangilinan J."/>
            <person name="Riley R."/>
            <person name="Labutti K."/>
            <person name="Andreopoulos B."/>
            <person name="Lipzen A."/>
            <person name="Chen C."/>
            <person name="Yanf M."/>
            <person name="Daum C."/>
            <person name="Ng V."/>
            <person name="Clum A."/>
            <person name="Steindorff A."/>
            <person name="Ohm R."/>
            <person name="Martin F."/>
            <person name="Silar P."/>
            <person name="Natvig D."/>
            <person name="Lalanne C."/>
            <person name="Gautier V."/>
            <person name="Ament-Velasquez S.L."/>
            <person name="Kruys A."/>
            <person name="Hutchinson M.I."/>
            <person name="Powell A.J."/>
            <person name="Barry K."/>
            <person name="Miller A.N."/>
            <person name="Grigoriev I.V."/>
            <person name="Debuchy R."/>
            <person name="Gladieux P."/>
            <person name="Thoren M.H."/>
            <person name="Johannesson H."/>
        </authorList>
    </citation>
    <scope>NUCLEOTIDE SEQUENCE</scope>
    <source>
        <strain evidence="9">PSN324</strain>
    </source>
</reference>
<dbReference type="SUPFAM" id="SSF57701">
    <property type="entry name" value="Zn2/Cys6 DNA-binding domain"/>
    <property type="match status" value="1"/>
</dbReference>
<feature type="compositionally biased region" description="Low complexity" evidence="7">
    <location>
        <begin position="8"/>
        <end position="23"/>
    </location>
</feature>
<evidence type="ECO:0000256" key="7">
    <source>
        <dbReference type="SAM" id="MobiDB-lite"/>
    </source>
</evidence>
<name>A0AAV9HU62_9PEZI</name>
<dbReference type="InterPro" id="IPR007219">
    <property type="entry name" value="XnlR_reg_dom"/>
</dbReference>
<accession>A0AAV9HU62</accession>
<evidence type="ECO:0000256" key="4">
    <source>
        <dbReference type="ARBA" id="ARBA00023125"/>
    </source>
</evidence>
<dbReference type="PROSITE" id="PS50048">
    <property type="entry name" value="ZN2_CY6_FUNGAL_2"/>
    <property type="match status" value="1"/>
</dbReference>
<keyword evidence="3" id="KW-0805">Transcription regulation</keyword>
<feature type="region of interest" description="Disordered" evidence="7">
    <location>
        <begin position="1"/>
        <end position="28"/>
    </location>
</feature>
<protein>
    <recommendedName>
        <fullName evidence="8">Zn(2)-C6 fungal-type domain-containing protein</fullName>
    </recommendedName>
</protein>
<feature type="domain" description="Zn(2)-C6 fungal-type" evidence="8">
    <location>
        <begin position="30"/>
        <end position="59"/>
    </location>
</feature>
<dbReference type="GO" id="GO:0005634">
    <property type="term" value="C:nucleus"/>
    <property type="evidence" value="ECO:0007669"/>
    <property type="project" value="UniProtKB-SubCell"/>
</dbReference>
<evidence type="ECO:0000256" key="1">
    <source>
        <dbReference type="ARBA" id="ARBA00004123"/>
    </source>
</evidence>
<evidence type="ECO:0000256" key="3">
    <source>
        <dbReference type="ARBA" id="ARBA00023015"/>
    </source>
</evidence>
<dbReference type="GO" id="GO:0006351">
    <property type="term" value="P:DNA-templated transcription"/>
    <property type="evidence" value="ECO:0007669"/>
    <property type="project" value="InterPro"/>
</dbReference>
<evidence type="ECO:0000259" key="8">
    <source>
        <dbReference type="PROSITE" id="PS50048"/>
    </source>
</evidence>
<dbReference type="Pfam" id="PF00172">
    <property type="entry name" value="Zn_clus"/>
    <property type="match status" value="1"/>
</dbReference>
<gene>
    <name evidence="9" type="ORF">QBC42DRAFT_295095</name>
</gene>
<evidence type="ECO:0000256" key="6">
    <source>
        <dbReference type="ARBA" id="ARBA00023242"/>
    </source>
</evidence>
<keyword evidence="4" id="KW-0238">DNA-binding</keyword>
<comment type="caution">
    <text evidence="9">The sequence shown here is derived from an EMBL/GenBank/DDBJ whole genome shotgun (WGS) entry which is preliminary data.</text>
</comment>
<dbReference type="Gene3D" id="4.10.240.10">
    <property type="entry name" value="Zn(2)-C6 fungal-type DNA-binding domain"/>
    <property type="match status" value="1"/>
</dbReference>
<dbReference type="SMART" id="SM00066">
    <property type="entry name" value="GAL4"/>
    <property type="match status" value="1"/>
</dbReference>
<proteinExistence type="predicted"/>
<dbReference type="AlphaFoldDB" id="A0AAV9HU62"/>
<keyword evidence="10" id="KW-1185">Reference proteome</keyword>
<dbReference type="GO" id="GO:0003677">
    <property type="term" value="F:DNA binding"/>
    <property type="evidence" value="ECO:0007669"/>
    <property type="project" value="UniProtKB-KW"/>
</dbReference>
<dbReference type="PANTHER" id="PTHR47338:SF3">
    <property type="entry name" value="C6 FINGER DOMAIN TRANSCRIPTION FACTOR DBAA-RELATED"/>
    <property type="match status" value="1"/>
</dbReference>
<reference evidence="9" key="1">
    <citation type="journal article" date="2023" name="Mol. Phylogenet. Evol.">
        <title>Genome-scale phylogeny and comparative genomics of the fungal order Sordariales.</title>
        <authorList>
            <person name="Hensen N."/>
            <person name="Bonometti L."/>
            <person name="Westerberg I."/>
            <person name="Brannstrom I.O."/>
            <person name="Guillou S."/>
            <person name="Cros-Aarteil S."/>
            <person name="Calhoun S."/>
            <person name="Haridas S."/>
            <person name="Kuo A."/>
            <person name="Mondo S."/>
            <person name="Pangilinan J."/>
            <person name="Riley R."/>
            <person name="LaButti K."/>
            <person name="Andreopoulos B."/>
            <person name="Lipzen A."/>
            <person name="Chen C."/>
            <person name="Yan M."/>
            <person name="Daum C."/>
            <person name="Ng V."/>
            <person name="Clum A."/>
            <person name="Steindorff A."/>
            <person name="Ohm R.A."/>
            <person name="Martin F."/>
            <person name="Silar P."/>
            <person name="Natvig D.O."/>
            <person name="Lalanne C."/>
            <person name="Gautier V."/>
            <person name="Ament-Velasquez S.L."/>
            <person name="Kruys A."/>
            <person name="Hutchinson M.I."/>
            <person name="Powell A.J."/>
            <person name="Barry K."/>
            <person name="Miller A.N."/>
            <person name="Grigoriev I.V."/>
            <person name="Debuchy R."/>
            <person name="Gladieux P."/>
            <person name="Hiltunen Thoren M."/>
            <person name="Johannesson H."/>
        </authorList>
    </citation>
    <scope>NUCLEOTIDE SEQUENCE</scope>
    <source>
        <strain evidence="9">PSN324</strain>
    </source>
</reference>
<evidence type="ECO:0000313" key="10">
    <source>
        <dbReference type="Proteomes" id="UP001321749"/>
    </source>
</evidence>
<feature type="region of interest" description="Disordered" evidence="7">
    <location>
        <begin position="153"/>
        <end position="185"/>
    </location>
</feature>
<comment type="subcellular location">
    <subcellularLocation>
        <location evidence="1">Nucleus</location>
    </subcellularLocation>
</comment>
<dbReference type="PROSITE" id="PS00463">
    <property type="entry name" value="ZN2_CY6_FUNGAL_1"/>
    <property type="match status" value="1"/>
</dbReference>
<organism evidence="9 10">
    <name type="scientific">Cladorrhinum samala</name>
    <dbReference type="NCBI Taxonomy" id="585594"/>
    <lineage>
        <taxon>Eukaryota</taxon>
        <taxon>Fungi</taxon>
        <taxon>Dikarya</taxon>
        <taxon>Ascomycota</taxon>
        <taxon>Pezizomycotina</taxon>
        <taxon>Sordariomycetes</taxon>
        <taxon>Sordariomycetidae</taxon>
        <taxon>Sordariales</taxon>
        <taxon>Podosporaceae</taxon>
        <taxon>Cladorrhinum</taxon>
    </lineage>
</organism>
<dbReference type="PANTHER" id="PTHR47338">
    <property type="entry name" value="ZN(II)2CYS6 TRANSCRIPTION FACTOR (EUROFUNG)-RELATED"/>
    <property type="match status" value="1"/>
</dbReference>
<evidence type="ECO:0000313" key="9">
    <source>
        <dbReference type="EMBL" id="KAK4464462.1"/>
    </source>
</evidence>
<feature type="compositionally biased region" description="Basic and acidic residues" evidence="7">
    <location>
        <begin position="167"/>
        <end position="179"/>
    </location>
</feature>
<keyword evidence="6" id="KW-0539">Nucleus</keyword>
<feature type="compositionally biased region" description="Low complexity" evidence="7">
    <location>
        <begin position="154"/>
        <end position="166"/>
    </location>
</feature>
<evidence type="ECO:0000256" key="5">
    <source>
        <dbReference type="ARBA" id="ARBA00023163"/>
    </source>
</evidence>